<evidence type="ECO:0000313" key="2">
    <source>
        <dbReference type="EMBL" id="CAI8799152.1"/>
    </source>
</evidence>
<feature type="region of interest" description="Disordered" evidence="1">
    <location>
        <begin position="59"/>
        <end position="113"/>
    </location>
</feature>
<accession>A0ABM9HZZ0</accession>
<reference evidence="2 3" key="1">
    <citation type="submission" date="2023-03" db="EMBL/GenBank/DDBJ databases">
        <authorList>
            <person name="Pearce D."/>
        </authorList>
    </citation>
    <scope>NUCLEOTIDE SEQUENCE [LARGE SCALE GENOMIC DNA]</scope>
    <source>
        <strain evidence="2">Msz</strain>
    </source>
</reference>
<feature type="compositionally biased region" description="Basic residues" evidence="1">
    <location>
        <begin position="103"/>
        <end position="113"/>
    </location>
</feature>
<organism evidence="2 3">
    <name type="scientific">Methylocaldum szegediense</name>
    <dbReference type="NCBI Taxonomy" id="73780"/>
    <lineage>
        <taxon>Bacteria</taxon>
        <taxon>Pseudomonadati</taxon>
        <taxon>Pseudomonadota</taxon>
        <taxon>Gammaproteobacteria</taxon>
        <taxon>Methylococcales</taxon>
        <taxon>Methylococcaceae</taxon>
        <taxon>Methylocaldum</taxon>
    </lineage>
</organism>
<dbReference type="EMBL" id="OX458333">
    <property type="protein sequence ID" value="CAI8799152.1"/>
    <property type="molecule type" value="Genomic_DNA"/>
</dbReference>
<proteinExistence type="predicted"/>
<sequence length="113" mass="13075">MTPKVRHRERDPAAPPETEVAPTFPSARYFQIHFEHLYRLIDELSEKLDAAIRDLASLRARPEPDVVRDPPPSTSVRLPTLSDASPRRRSRIETKTETDNRQSKRHLANRANR</sequence>
<evidence type="ECO:0000313" key="3">
    <source>
        <dbReference type="Proteomes" id="UP001162030"/>
    </source>
</evidence>
<dbReference type="Proteomes" id="UP001162030">
    <property type="component" value="Chromosome"/>
</dbReference>
<feature type="region of interest" description="Disordered" evidence="1">
    <location>
        <begin position="1"/>
        <end position="22"/>
    </location>
</feature>
<feature type="compositionally biased region" description="Basic and acidic residues" evidence="1">
    <location>
        <begin position="91"/>
        <end position="102"/>
    </location>
</feature>
<protein>
    <submittedName>
        <fullName evidence="2">Uncharacterized protein</fullName>
    </submittedName>
</protein>
<name>A0ABM9HZZ0_9GAMM</name>
<gene>
    <name evidence="2" type="ORF">MSZNOR_1556</name>
</gene>
<keyword evidence="3" id="KW-1185">Reference proteome</keyword>
<evidence type="ECO:0000256" key="1">
    <source>
        <dbReference type="SAM" id="MobiDB-lite"/>
    </source>
</evidence>